<keyword evidence="4" id="KW-0788">Thiol protease</keyword>
<accession>A0ABV4DNT0</accession>
<keyword evidence="5" id="KW-0812">Transmembrane</keyword>
<keyword evidence="2" id="KW-0645">Protease</keyword>
<dbReference type="EMBL" id="JBCLUF010000003">
    <property type="protein sequence ID" value="MEY8661528.1"/>
    <property type="molecule type" value="Genomic_DNA"/>
</dbReference>
<comment type="caution">
    <text evidence="7">The sequence shown here is derived from an EMBL/GenBank/DDBJ whole genome shotgun (WGS) entry which is preliminary data.</text>
</comment>
<dbReference type="InterPro" id="IPR041219">
    <property type="entry name" value="Phage_lysozyme2"/>
</dbReference>
<feature type="transmembrane region" description="Helical" evidence="5">
    <location>
        <begin position="261"/>
        <end position="286"/>
    </location>
</feature>
<sequence>MSVIYRLNKILKKLVKHRNIKEGKKKRKETSEKNNEDAIIENAQKNMLDVTKNIGIRLANVASNPYSWGVFGTFRLANELSELWNWIVHKANQAYNIATSIPVVGPAIKVTGEAIGYFTEGMGTYIANGVILAWNAISSGKVFTNPLSTIWNGLNYLAGGSANILGKISGAPIAFGKWFLGGGSVKLIVEMVAGGPRLLSGIMSLTSWLWTKGGAVISVLGQYLLTLMKMAMSMIIGFGKTLISAAITVGKIAMATVGISASVVTASAVGGIIISSAVGATIYTGYSVLVGDDINYKRNICGTEVSANAVNLDTSSISKINGDWTIPGSENYETAKKTWEYWVNKGFSGIAVGGIMGNVGVESAAFQYNAVQEKGDDPNNPASIVGATGTHGYGLYQVSPGMKYGKWSGYDGTNSVENQSDYIWHEYGGAGISKGLKNSPNFIKKIQNSKTISEAVKSFYQAVENNIDYVAMENERNMFANQAYALFEGDKVVGDESKLLDNSLVSTAMTNSAIATRLNNINCGKQGQPADGNIVTTAKNLIGYFTYENLHGVKYVSNKGEIKTLSDVNKNGVTDCSGFVWLVLKLAGYKVPADMAWYTGSMEKDATGEQMYLKRVDISDAKAGDIVIVNMNGTSGAGANGHTLILTSDPVGISSGDELLKSNVSVVQEGGGSHGGVNESTMRESFGQNWWGNSSVIIARPTEKKKE</sequence>
<name>A0ABV4DNT0_9LACO</name>
<dbReference type="Gene3D" id="3.90.1720.10">
    <property type="entry name" value="endopeptidase domain like (from Nostoc punctiforme)"/>
    <property type="match status" value="1"/>
</dbReference>
<comment type="similarity">
    <text evidence="1">Belongs to the peptidase C40 family.</text>
</comment>
<keyword evidence="5" id="KW-0472">Membrane</keyword>
<evidence type="ECO:0000256" key="1">
    <source>
        <dbReference type="ARBA" id="ARBA00007074"/>
    </source>
</evidence>
<dbReference type="SUPFAM" id="SSF54001">
    <property type="entry name" value="Cysteine proteinases"/>
    <property type="match status" value="1"/>
</dbReference>
<evidence type="ECO:0000259" key="6">
    <source>
        <dbReference type="PROSITE" id="PS51935"/>
    </source>
</evidence>
<dbReference type="InterPro" id="IPR000064">
    <property type="entry name" value="NLP_P60_dom"/>
</dbReference>
<dbReference type="Pfam" id="PF18013">
    <property type="entry name" value="Phage_lysozyme2"/>
    <property type="match status" value="1"/>
</dbReference>
<reference evidence="7 8" key="1">
    <citation type="submission" date="2024-03" db="EMBL/GenBank/DDBJ databases">
        <title>Mouse gut bacterial collection (mGBC) of GemPharmatech.</title>
        <authorList>
            <person name="He Y."/>
            <person name="Dong L."/>
            <person name="Wu D."/>
            <person name="Gao X."/>
            <person name="Lin Z."/>
        </authorList>
    </citation>
    <scope>NUCLEOTIDE SEQUENCE [LARGE SCALE GENOMIC DNA]</scope>
    <source>
        <strain evidence="7 8">15-30</strain>
    </source>
</reference>
<evidence type="ECO:0000256" key="3">
    <source>
        <dbReference type="ARBA" id="ARBA00022801"/>
    </source>
</evidence>
<protein>
    <submittedName>
        <fullName evidence="7">Phage tail tip lysozyme</fullName>
    </submittedName>
</protein>
<feature type="domain" description="NlpC/P60" evidence="6">
    <location>
        <begin position="535"/>
        <end position="702"/>
    </location>
</feature>
<dbReference type="Proteomes" id="UP001565236">
    <property type="component" value="Unassembled WGS sequence"/>
</dbReference>
<dbReference type="PROSITE" id="PS51935">
    <property type="entry name" value="NLPC_P60"/>
    <property type="match status" value="1"/>
</dbReference>
<keyword evidence="5" id="KW-1133">Transmembrane helix</keyword>
<evidence type="ECO:0000256" key="4">
    <source>
        <dbReference type="ARBA" id="ARBA00022807"/>
    </source>
</evidence>
<organism evidence="7 8">
    <name type="scientific">Ligilactobacillus faecis</name>
    <dbReference type="NCBI Taxonomy" id="762833"/>
    <lineage>
        <taxon>Bacteria</taxon>
        <taxon>Bacillati</taxon>
        <taxon>Bacillota</taxon>
        <taxon>Bacilli</taxon>
        <taxon>Lactobacillales</taxon>
        <taxon>Lactobacillaceae</taxon>
        <taxon>Ligilactobacillus</taxon>
    </lineage>
</organism>
<evidence type="ECO:0000313" key="7">
    <source>
        <dbReference type="EMBL" id="MEY8661528.1"/>
    </source>
</evidence>
<keyword evidence="3" id="KW-0378">Hydrolase</keyword>
<keyword evidence="8" id="KW-1185">Reference proteome</keyword>
<dbReference type="InterPro" id="IPR038765">
    <property type="entry name" value="Papain-like_cys_pep_sf"/>
</dbReference>
<dbReference type="RefSeq" id="WP_369940299.1">
    <property type="nucleotide sequence ID" value="NZ_JBCLUF010000003.1"/>
</dbReference>
<gene>
    <name evidence="7" type="ORF">AALT52_01265</name>
</gene>
<evidence type="ECO:0000256" key="5">
    <source>
        <dbReference type="SAM" id="Phobius"/>
    </source>
</evidence>
<proteinExistence type="inferred from homology"/>
<evidence type="ECO:0000313" key="8">
    <source>
        <dbReference type="Proteomes" id="UP001565236"/>
    </source>
</evidence>
<evidence type="ECO:0000256" key="2">
    <source>
        <dbReference type="ARBA" id="ARBA00022670"/>
    </source>
</evidence>
<dbReference type="Gene3D" id="1.10.530.10">
    <property type="match status" value="1"/>
</dbReference>